<sequence length="329" mass="38062">MDDDSVACLSSVISCFSSLEAALLQKREEYEKLKLENKNKSFCYQQSPKKSIPKKSNVGVEARNAKDILQNEEDVDLLAKSREMLEAKSRLYNKLEKENNKGKYLVDFQKKKTIEKLEARKENDPPSEKKLCGGEYSSALTDNSSDLADDLSDQDEWVEFVDALGRTRRCLRENLPQIKSEDDALKKELNPSPESKEEHLENLGLCSVDAHREAMRKKWEEQETKLMNKTEVHYQDVLFDEARTHGVGYYNFSSEEGERRRQQEFLNKLRQDTTKQQAEVEALRAKRDHQIALRVAAARNRRRERMGLPPEEPEPELKVEEAVKEVVVP</sequence>
<proteinExistence type="predicted"/>
<dbReference type="EMBL" id="GEDC01025961">
    <property type="protein sequence ID" value="JAS11337.1"/>
    <property type="molecule type" value="Transcribed_RNA"/>
</dbReference>
<organism evidence="4">
    <name type="scientific">Clastoptera arizonana</name>
    <name type="common">Arizona spittle bug</name>
    <dbReference type="NCBI Taxonomy" id="38151"/>
    <lineage>
        <taxon>Eukaryota</taxon>
        <taxon>Metazoa</taxon>
        <taxon>Ecdysozoa</taxon>
        <taxon>Arthropoda</taxon>
        <taxon>Hexapoda</taxon>
        <taxon>Insecta</taxon>
        <taxon>Pterygota</taxon>
        <taxon>Neoptera</taxon>
        <taxon>Paraneoptera</taxon>
        <taxon>Hemiptera</taxon>
        <taxon>Auchenorrhyncha</taxon>
        <taxon>Cercopoidea</taxon>
        <taxon>Clastopteridae</taxon>
        <taxon>Clastoptera</taxon>
    </lineage>
</organism>
<dbReference type="PANTHER" id="PTHR15885">
    <property type="entry name" value="COILED-COIL DOMAIN-CONTAINING PROTEIN 174"/>
    <property type="match status" value="1"/>
</dbReference>
<reference evidence="4" key="1">
    <citation type="submission" date="2015-12" db="EMBL/GenBank/DDBJ databases">
        <title>De novo transcriptome assembly of four potential Pierce s Disease insect vectors from Arizona vineyards.</title>
        <authorList>
            <person name="Tassone E.E."/>
        </authorList>
    </citation>
    <scope>NUCLEOTIDE SEQUENCE</scope>
</reference>
<keyword evidence="1" id="KW-0175">Coiled coil</keyword>
<dbReference type="GO" id="GO:0005634">
    <property type="term" value="C:nucleus"/>
    <property type="evidence" value="ECO:0007669"/>
    <property type="project" value="TreeGrafter"/>
</dbReference>
<name>A0A1B6CCZ8_9HEMI</name>
<dbReference type="Pfam" id="PF25449">
    <property type="entry name" value="CCDC174_GRSR"/>
    <property type="match status" value="1"/>
</dbReference>
<dbReference type="Pfam" id="PF13300">
    <property type="entry name" value="DUF4078"/>
    <property type="match status" value="1"/>
</dbReference>
<feature type="domain" description="CCDC174 alpha/beta GRSR" evidence="3">
    <location>
        <begin position="157"/>
        <end position="185"/>
    </location>
</feature>
<dbReference type="AlphaFoldDB" id="A0A1B6CCZ8"/>
<feature type="non-terminal residue" evidence="4">
    <location>
        <position position="329"/>
    </location>
</feature>
<evidence type="ECO:0000259" key="3">
    <source>
        <dbReference type="Pfam" id="PF25449"/>
    </source>
</evidence>
<dbReference type="PANTHER" id="PTHR15885:SF1">
    <property type="entry name" value="COILED-COIL DOMAIN-CONTAINING PROTEIN 174"/>
    <property type="match status" value="1"/>
</dbReference>
<dbReference type="InterPro" id="IPR025066">
    <property type="entry name" value="CCDC174-like"/>
</dbReference>
<dbReference type="InterPro" id="IPR057464">
    <property type="entry name" value="CCDC174_GRSR"/>
</dbReference>
<feature type="compositionally biased region" description="Basic and acidic residues" evidence="2">
    <location>
        <begin position="117"/>
        <end position="132"/>
    </location>
</feature>
<evidence type="ECO:0000256" key="1">
    <source>
        <dbReference type="ARBA" id="ARBA00023054"/>
    </source>
</evidence>
<feature type="region of interest" description="Disordered" evidence="2">
    <location>
        <begin position="117"/>
        <end position="136"/>
    </location>
</feature>
<accession>A0A1B6CCZ8</accession>
<evidence type="ECO:0000256" key="2">
    <source>
        <dbReference type="SAM" id="MobiDB-lite"/>
    </source>
</evidence>
<gene>
    <name evidence="4" type="ORF">g.19672</name>
</gene>
<protein>
    <recommendedName>
        <fullName evidence="3">CCDC174 alpha/beta GRSR domain-containing protein</fullName>
    </recommendedName>
</protein>
<evidence type="ECO:0000313" key="4">
    <source>
        <dbReference type="EMBL" id="JAS11337.1"/>
    </source>
</evidence>